<dbReference type="RefSeq" id="WP_055215847.1">
    <property type="nucleotide sequence ID" value="NZ_CZBU01000004.1"/>
</dbReference>
<sequence>MKKTSTNNNSFSEKHPVANFVLGCFILFSLLIAISSLLFLFLSLIGKGLNQGAIFLKHFVSTTDKVIIVAMITGSVSIIGVVISSIIAKIIEYRYNVKKYMYDKRELPYEQFINMIYTIMEDTKKSNSLKMSESEMLKQVSEFSKGLTLWGSNRVVKKWLKYRKASQTQPSTENLILLEDIIYEIRRDVGQRKRLKKGDMLSFFINDIETIINIK</sequence>
<dbReference type="Proteomes" id="UP000095621">
    <property type="component" value="Unassembled WGS sequence"/>
</dbReference>
<protein>
    <submittedName>
        <fullName evidence="2">Uncharacterized protein</fullName>
    </submittedName>
</protein>
<reference evidence="2 3" key="1">
    <citation type="submission" date="2015-09" db="EMBL/GenBank/DDBJ databases">
        <authorList>
            <consortium name="Pathogen Informatics"/>
        </authorList>
    </citation>
    <scope>NUCLEOTIDE SEQUENCE [LARGE SCALE GENOMIC DNA]</scope>
    <source>
        <strain evidence="2 3">2789STDY5834875</strain>
    </source>
</reference>
<evidence type="ECO:0000256" key="1">
    <source>
        <dbReference type="SAM" id="Phobius"/>
    </source>
</evidence>
<evidence type="ECO:0000313" key="2">
    <source>
        <dbReference type="EMBL" id="CUQ78041.1"/>
    </source>
</evidence>
<dbReference type="AlphaFoldDB" id="A0A174Z231"/>
<name>A0A174Z231_9FIRM</name>
<proteinExistence type="predicted"/>
<feature type="transmembrane region" description="Helical" evidence="1">
    <location>
        <begin position="66"/>
        <end position="91"/>
    </location>
</feature>
<dbReference type="EMBL" id="CZBU01000004">
    <property type="protein sequence ID" value="CUQ78041.1"/>
    <property type="molecule type" value="Genomic_DNA"/>
</dbReference>
<dbReference type="OrthoDB" id="4201760at2"/>
<gene>
    <name evidence="2" type="ORF">ERS852490_01862</name>
</gene>
<feature type="transmembrane region" description="Helical" evidence="1">
    <location>
        <begin position="20"/>
        <end position="46"/>
    </location>
</feature>
<evidence type="ECO:0000313" key="3">
    <source>
        <dbReference type="Proteomes" id="UP000095621"/>
    </source>
</evidence>
<keyword evidence="1" id="KW-0472">Membrane</keyword>
<keyword evidence="1" id="KW-1133">Transmembrane helix</keyword>
<accession>A0A174Z231</accession>
<keyword evidence="1" id="KW-0812">Transmembrane</keyword>
<organism evidence="2 3">
    <name type="scientific">Lachnospira eligens</name>
    <dbReference type="NCBI Taxonomy" id="39485"/>
    <lineage>
        <taxon>Bacteria</taxon>
        <taxon>Bacillati</taxon>
        <taxon>Bacillota</taxon>
        <taxon>Clostridia</taxon>
        <taxon>Lachnospirales</taxon>
        <taxon>Lachnospiraceae</taxon>
        <taxon>Lachnospira</taxon>
    </lineage>
</organism>